<dbReference type="SUPFAM" id="SSF46785">
    <property type="entry name" value="Winged helix' DNA-binding domain"/>
    <property type="match status" value="1"/>
</dbReference>
<keyword evidence="3" id="KW-0804">Transcription</keyword>
<dbReference type="GO" id="GO:0003700">
    <property type="term" value="F:DNA-binding transcription factor activity"/>
    <property type="evidence" value="ECO:0007669"/>
    <property type="project" value="InterPro"/>
</dbReference>
<dbReference type="InterPro" id="IPR036390">
    <property type="entry name" value="WH_DNA-bd_sf"/>
</dbReference>
<comment type="caution">
    <text evidence="5">The sequence shown here is derived from an EMBL/GenBank/DDBJ whole genome shotgun (WGS) entry which is preliminary data.</text>
</comment>
<organism evidence="5 6">
    <name type="scientific">Pseudomonas syringae pv. cerasicola</name>
    <dbReference type="NCBI Taxonomy" id="264451"/>
    <lineage>
        <taxon>Bacteria</taxon>
        <taxon>Pseudomonadati</taxon>
        <taxon>Pseudomonadota</taxon>
        <taxon>Gammaproteobacteria</taxon>
        <taxon>Pseudomonadales</taxon>
        <taxon>Pseudomonadaceae</taxon>
        <taxon>Pseudomonas</taxon>
        <taxon>Pseudomonas syringae</taxon>
    </lineage>
</organism>
<dbReference type="AlphaFoldDB" id="A0A0P9MPC6"/>
<sequence>MPAYTPNMRPLARKPACDDRPAQLFGALKRFLIRITTPSIMCSAEPSATAQGPARIRLRGKDMINHRTQKLHAQQVLEHLAHGLAQPIALPRETIEEALRAAIMDGRLEPGERLTQQAIADAFQVSRMPVREALRSLETQGYIATASHKGYRVTNGQELPRHGHLPGLLRCVAERHTQLGDLEAKVAFENEILRVLGRLRPTPC</sequence>
<dbReference type="CDD" id="cd07377">
    <property type="entry name" value="WHTH_GntR"/>
    <property type="match status" value="1"/>
</dbReference>
<dbReference type="InterPro" id="IPR036388">
    <property type="entry name" value="WH-like_DNA-bd_sf"/>
</dbReference>
<dbReference type="PROSITE" id="PS50949">
    <property type="entry name" value="HTH_GNTR"/>
    <property type="match status" value="1"/>
</dbReference>
<dbReference type="Proteomes" id="UP000050356">
    <property type="component" value="Unassembled WGS sequence"/>
</dbReference>
<evidence type="ECO:0000256" key="1">
    <source>
        <dbReference type="ARBA" id="ARBA00023015"/>
    </source>
</evidence>
<accession>A0A0P9MPC6</accession>
<dbReference type="PATRIC" id="fig|264451.4.peg.5848"/>
<dbReference type="PANTHER" id="PTHR43537:SF24">
    <property type="entry name" value="GLUCONATE OPERON TRANSCRIPTIONAL REPRESSOR"/>
    <property type="match status" value="1"/>
</dbReference>
<evidence type="ECO:0000259" key="4">
    <source>
        <dbReference type="PROSITE" id="PS50949"/>
    </source>
</evidence>
<dbReference type="PANTHER" id="PTHR43537">
    <property type="entry name" value="TRANSCRIPTIONAL REGULATOR, GNTR FAMILY"/>
    <property type="match status" value="1"/>
</dbReference>
<keyword evidence="1" id="KW-0805">Transcription regulation</keyword>
<dbReference type="EMBL" id="LJQA01000742">
    <property type="protein sequence ID" value="KPW86128.1"/>
    <property type="molecule type" value="Genomic_DNA"/>
</dbReference>
<evidence type="ECO:0000313" key="5">
    <source>
        <dbReference type="EMBL" id="KPW86128.1"/>
    </source>
</evidence>
<protein>
    <submittedName>
        <fullName evidence="5">GntR transcriptional regulator</fullName>
    </submittedName>
</protein>
<reference evidence="5 6" key="1">
    <citation type="submission" date="2015-09" db="EMBL/GenBank/DDBJ databases">
        <title>Genome announcement of multiple Pseudomonas syringae strains.</title>
        <authorList>
            <person name="Thakur S."/>
            <person name="Wang P.W."/>
            <person name="Gong Y."/>
            <person name="Weir B.S."/>
            <person name="Guttman D.S."/>
        </authorList>
    </citation>
    <scope>NUCLEOTIDE SEQUENCE [LARGE SCALE GENOMIC DNA]</scope>
    <source>
        <strain evidence="5 6">ICMP17524</strain>
    </source>
</reference>
<evidence type="ECO:0000256" key="2">
    <source>
        <dbReference type="ARBA" id="ARBA00023125"/>
    </source>
</evidence>
<feature type="domain" description="HTH gntR-type" evidence="4">
    <location>
        <begin position="89"/>
        <end position="156"/>
    </location>
</feature>
<name>A0A0P9MPC6_PSESX</name>
<gene>
    <name evidence="5" type="ORF">ALO50_04041</name>
</gene>
<evidence type="ECO:0000256" key="3">
    <source>
        <dbReference type="ARBA" id="ARBA00023163"/>
    </source>
</evidence>
<dbReference type="Gene3D" id="1.10.10.10">
    <property type="entry name" value="Winged helix-like DNA-binding domain superfamily/Winged helix DNA-binding domain"/>
    <property type="match status" value="1"/>
</dbReference>
<proteinExistence type="predicted"/>
<evidence type="ECO:0000313" key="6">
    <source>
        <dbReference type="Proteomes" id="UP000050356"/>
    </source>
</evidence>
<dbReference type="SMART" id="SM00345">
    <property type="entry name" value="HTH_GNTR"/>
    <property type="match status" value="1"/>
</dbReference>
<dbReference type="GO" id="GO:0003677">
    <property type="term" value="F:DNA binding"/>
    <property type="evidence" value="ECO:0007669"/>
    <property type="project" value="UniProtKB-KW"/>
</dbReference>
<dbReference type="PRINTS" id="PR00035">
    <property type="entry name" value="HTHGNTR"/>
</dbReference>
<dbReference type="Pfam" id="PF00392">
    <property type="entry name" value="GntR"/>
    <property type="match status" value="1"/>
</dbReference>
<dbReference type="InterPro" id="IPR000524">
    <property type="entry name" value="Tscrpt_reg_HTH_GntR"/>
</dbReference>
<keyword evidence="2" id="KW-0238">DNA-binding</keyword>